<keyword evidence="3" id="KW-1185">Reference proteome</keyword>
<dbReference type="InterPro" id="IPR029044">
    <property type="entry name" value="Nucleotide-diphossugar_trans"/>
</dbReference>
<dbReference type="Proteomes" id="UP000241764">
    <property type="component" value="Unassembled WGS sequence"/>
</dbReference>
<dbReference type="SUPFAM" id="SSF53448">
    <property type="entry name" value="Nucleotide-diphospho-sugar transferases"/>
    <property type="match status" value="1"/>
</dbReference>
<dbReference type="Pfam" id="PF00535">
    <property type="entry name" value="Glycos_transf_2"/>
    <property type="match status" value="1"/>
</dbReference>
<dbReference type="OrthoDB" id="5291101at2"/>
<dbReference type="PANTHER" id="PTHR43685">
    <property type="entry name" value="GLYCOSYLTRANSFERASE"/>
    <property type="match status" value="1"/>
</dbReference>
<dbReference type="GO" id="GO:0016740">
    <property type="term" value="F:transferase activity"/>
    <property type="evidence" value="ECO:0007669"/>
    <property type="project" value="UniProtKB-KW"/>
</dbReference>
<evidence type="ECO:0000313" key="3">
    <source>
        <dbReference type="Proteomes" id="UP000241764"/>
    </source>
</evidence>
<dbReference type="PANTHER" id="PTHR43685:SF11">
    <property type="entry name" value="GLYCOSYLTRANSFERASE TAGX-RELATED"/>
    <property type="match status" value="1"/>
</dbReference>
<dbReference type="CDD" id="cd00761">
    <property type="entry name" value="Glyco_tranf_GTA_type"/>
    <property type="match status" value="1"/>
</dbReference>
<proteinExistence type="predicted"/>
<reference evidence="3" key="1">
    <citation type="submission" date="2017-11" db="EMBL/GenBank/DDBJ databases">
        <authorList>
            <person name="Kuznetsova I."/>
            <person name="Sazanova A."/>
            <person name="Chirak E."/>
            <person name="Safronova V."/>
            <person name="Willems A."/>
        </authorList>
    </citation>
    <scope>NUCLEOTIDE SEQUENCE [LARGE SCALE GENOMIC DNA]</scope>
    <source>
        <strain evidence="3">CCBAU 03422</strain>
    </source>
</reference>
<gene>
    <name evidence="2" type="ORF">CU103_28615</name>
</gene>
<keyword evidence="2" id="KW-0808">Transferase</keyword>
<protein>
    <submittedName>
        <fullName evidence="2">Glycosyltransferase family 2 protein</fullName>
    </submittedName>
</protein>
<name>A0A2P7ASX3_9HYPH</name>
<dbReference type="Gene3D" id="3.90.550.10">
    <property type="entry name" value="Spore Coat Polysaccharide Biosynthesis Protein SpsA, Chain A"/>
    <property type="match status" value="1"/>
</dbReference>
<accession>A0A2P7ASX3</accession>
<dbReference type="EMBL" id="PGGM01000020">
    <property type="protein sequence ID" value="PSH57326.1"/>
    <property type="molecule type" value="Genomic_DNA"/>
</dbReference>
<sequence>MARVDIAIPNYNYGRFLRHCVASVQNQDIDGMRILIIDNASTDDSVEIAREIAAADSRVELLLRPKNLGPHASFNAAIDWAQSDYFTILCSDDYLPAGSLRAALSSLDRHPDANLVFGHTVFVQGEEAPTLPSGLTGAEQYMAGDAFLRCFCSTGRSPIDGPMAVVRTEAQKRLGYYRPDLPHTDDMEMWMRFGAIGAVVRLDGVQSIVRIHGANQSAVLKNVHHWNIESQAAFEAFFEAYGASLRDADELLRKARRSLSDRAYWCAVSHLLRGDPGVRDLIGYAVRLHPMSAILPPLGYLWRRPDAISRLRSLVGMARVDPAQSA</sequence>
<dbReference type="InterPro" id="IPR001173">
    <property type="entry name" value="Glyco_trans_2-like"/>
</dbReference>
<dbReference type="RefSeq" id="WP_106667434.1">
    <property type="nucleotide sequence ID" value="NZ_PGGM01000020.1"/>
</dbReference>
<evidence type="ECO:0000259" key="1">
    <source>
        <dbReference type="Pfam" id="PF00535"/>
    </source>
</evidence>
<evidence type="ECO:0000313" key="2">
    <source>
        <dbReference type="EMBL" id="PSH57326.1"/>
    </source>
</evidence>
<feature type="domain" description="Glycosyltransferase 2-like" evidence="1">
    <location>
        <begin position="6"/>
        <end position="132"/>
    </location>
</feature>
<comment type="caution">
    <text evidence="2">The sequence shown here is derived from an EMBL/GenBank/DDBJ whole genome shotgun (WGS) entry which is preliminary data.</text>
</comment>
<dbReference type="AlphaFoldDB" id="A0A2P7ASX3"/>
<organism evidence="2 3">
    <name type="scientific">Phyllobacterium sophorae</name>
    <dbReference type="NCBI Taxonomy" id="1520277"/>
    <lineage>
        <taxon>Bacteria</taxon>
        <taxon>Pseudomonadati</taxon>
        <taxon>Pseudomonadota</taxon>
        <taxon>Alphaproteobacteria</taxon>
        <taxon>Hyphomicrobiales</taxon>
        <taxon>Phyllobacteriaceae</taxon>
        <taxon>Phyllobacterium</taxon>
    </lineage>
</organism>
<dbReference type="InterPro" id="IPR050834">
    <property type="entry name" value="Glycosyltransf_2"/>
</dbReference>